<accession>A0A024FT54</accession>
<sequence>MHLHGDIEYNNVVFMYPSRSDAPIFQNYNLKVVRVQNVPLVGASGRGKSTAISFSERFKDSSSGIILLNGKDPVCLLEQLLKTLQCLYQNLASRLCSKKINKGKPAASRDNVVCAATLANAHNFISHFSSKSDTDVGHRGAQVSRAKTELQLVELFCGIQTYYCWMKLPSPLTTKVKE</sequence>
<feature type="domain" description="ABC transporter" evidence="1">
    <location>
        <begin position="26"/>
        <end position="145"/>
    </location>
</feature>
<reference evidence="2 3" key="1">
    <citation type="submission" date="2012-05" db="EMBL/GenBank/DDBJ databases">
        <title>Recombination and specialization in a pathogen metapopulation.</title>
        <authorList>
            <person name="Gardiner A."/>
            <person name="Kemen E."/>
            <person name="Schultz-Larsen T."/>
            <person name="MacLean D."/>
            <person name="Van Oosterhout C."/>
            <person name="Jones J.D.G."/>
        </authorList>
    </citation>
    <scope>NUCLEOTIDE SEQUENCE [LARGE SCALE GENOMIC DNA]</scope>
    <source>
        <strain evidence="2 3">Ac Nc2</strain>
    </source>
</reference>
<dbReference type="GO" id="GO:0005886">
    <property type="term" value="C:plasma membrane"/>
    <property type="evidence" value="ECO:0007669"/>
    <property type="project" value="TreeGrafter"/>
</dbReference>
<dbReference type="InterPro" id="IPR003439">
    <property type="entry name" value="ABC_transporter-like_ATP-bd"/>
</dbReference>
<dbReference type="Gene3D" id="3.40.50.300">
    <property type="entry name" value="P-loop containing nucleotide triphosphate hydrolases"/>
    <property type="match status" value="1"/>
</dbReference>
<dbReference type="PANTHER" id="PTHR24222">
    <property type="entry name" value="ABC TRANSPORTER B FAMILY"/>
    <property type="match status" value="1"/>
</dbReference>
<dbReference type="GO" id="GO:0016887">
    <property type="term" value="F:ATP hydrolysis activity"/>
    <property type="evidence" value="ECO:0007669"/>
    <property type="project" value="InterPro"/>
</dbReference>
<evidence type="ECO:0000313" key="2">
    <source>
        <dbReference type="EMBL" id="CCI10268.1"/>
    </source>
</evidence>
<dbReference type="OrthoDB" id="6500128at2759"/>
<dbReference type="GO" id="GO:0005524">
    <property type="term" value="F:ATP binding"/>
    <property type="evidence" value="ECO:0007669"/>
    <property type="project" value="InterPro"/>
</dbReference>
<dbReference type="SUPFAM" id="SSF52540">
    <property type="entry name" value="P-loop containing nucleoside triphosphate hydrolases"/>
    <property type="match status" value="1"/>
</dbReference>
<dbReference type="EMBL" id="CAIX01000191">
    <property type="protein sequence ID" value="CCI10268.1"/>
    <property type="molecule type" value="Genomic_DNA"/>
</dbReference>
<evidence type="ECO:0000259" key="1">
    <source>
        <dbReference type="Pfam" id="PF00005"/>
    </source>
</evidence>
<dbReference type="Pfam" id="PF00005">
    <property type="entry name" value="ABC_tran"/>
    <property type="match status" value="1"/>
</dbReference>
<dbReference type="GO" id="GO:0042626">
    <property type="term" value="F:ATPase-coupled transmembrane transporter activity"/>
    <property type="evidence" value="ECO:0007669"/>
    <property type="project" value="TreeGrafter"/>
</dbReference>
<dbReference type="Proteomes" id="UP000053237">
    <property type="component" value="Unassembled WGS sequence"/>
</dbReference>
<evidence type="ECO:0000313" key="3">
    <source>
        <dbReference type="Proteomes" id="UP000053237"/>
    </source>
</evidence>
<name>A0A024FT54_9STRA</name>
<dbReference type="STRING" id="65357.A0A024FT54"/>
<dbReference type="InterPro" id="IPR039421">
    <property type="entry name" value="Type_1_exporter"/>
</dbReference>
<dbReference type="InterPro" id="IPR027417">
    <property type="entry name" value="P-loop_NTPase"/>
</dbReference>
<keyword evidence="3" id="KW-1185">Reference proteome</keyword>
<protein>
    <recommendedName>
        <fullName evidence="1">ABC transporter domain-containing protein</fullName>
    </recommendedName>
</protein>
<dbReference type="AlphaFoldDB" id="A0A024FT54"/>
<dbReference type="InParanoid" id="A0A024FT54"/>
<dbReference type="PANTHER" id="PTHR24222:SF79">
    <property type="entry name" value="ATP BINDING CASSETTE SUBFAMILY B"/>
    <property type="match status" value="1"/>
</dbReference>
<organism evidence="2 3">
    <name type="scientific">Albugo candida</name>
    <dbReference type="NCBI Taxonomy" id="65357"/>
    <lineage>
        <taxon>Eukaryota</taxon>
        <taxon>Sar</taxon>
        <taxon>Stramenopiles</taxon>
        <taxon>Oomycota</taxon>
        <taxon>Peronosporomycetes</taxon>
        <taxon>Albuginales</taxon>
        <taxon>Albuginaceae</taxon>
        <taxon>Albugo</taxon>
    </lineage>
</organism>
<proteinExistence type="predicted"/>
<gene>
    <name evidence="2" type="ORF">BN9_089010</name>
</gene>
<comment type="caution">
    <text evidence="2">The sequence shown here is derived from an EMBL/GenBank/DDBJ whole genome shotgun (WGS) entry which is preliminary data.</text>
</comment>